<sequence>IQDDSHGWGGGYGGTDTLQFGAGIDPADVIVTQANNGNDYVLSIIGTTDKVTLSEAKSNNAAAIENVVFADGTIWSKSDLLPMSSQQSAAMQSSSALSSFAALASDGGMEQPLEVRSAQGGGVDPTPELSRKLTMIRDDMGAFGGGGELSPMPLFQQADPLPQLYA</sequence>
<dbReference type="Proteomes" id="UP001484535">
    <property type="component" value="Unassembled WGS sequence"/>
</dbReference>
<evidence type="ECO:0000313" key="2">
    <source>
        <dbReference type="EMBL" id="MEN7538832.1"/>
    </source>
</evidence>
<organism evidence="2 3">
    <name type="scientific">Aurantiacibacter flavus</name>
    <dbReference type="NCBI Taxonomy" id="3145232"/>
    <lineage>
        <taxon>Bacteria</taxon>
        <taxon>Pseudomonadati</taxon>
        <taxon>Pseudomonadota</taxon>
        <taxon>Alphaproteobacteria</taxon>
        <taxon>Sphingomonadales</taxon>
        <taxon>Erythrobacteraceae</taxon>
        <taxon>Aurantiacibacter</taxon>
    </lineage>
</organism>
<name>A0ABV0D1L4_9SPHN</name>
<proteinExistence type="predicted"/>
<dbReference type="EMBL" id="JBDLBR010000018">
    <property type="protein sequence ID" value="MEN7538832.1"/>
    <property type="molecule type" value="Genomic_DNA"/>
</dbReference>
<feature type="domain" description="Haemolysin-type calcium binding-related" evidence="1">
    <location>
        <begin position="41"/>
        <end position="78"/>
    </location>
</feature>
<protein>
    <submittedName>
        <fullName evidence="2">Calcium-binding protein</fullName>
    </submittedName>
</protein>
<keyword evidence="3" id="KW-1185">Reference proteome</keyword>
<accession>A0ABV0D1L4</accession>
<dbReference type="Pfam" id="PF06594">
    <property type="entry name" value="HCBP_related"/>
    <property type="match status" value="1"/>
</dbReference>
<gene>
    <name evidence="2" type="ORF">ABDJ38_16850</name>
</gene>
<dbReference type="InterPro" id="IPR010566">
    <property type="entry name" value="Haemolys_ca-bd"/>
</dbReference>
<dbReference type="RefSeq" id="WP_346786296.1">
    <property type="nucleotide sequence ID" value="NZ_JBDLBR010000018.1"/>
</dbReference>
<evidence type="ECO:0000259" key="1">
    <source>
        <dbReference type="Pfam" id="PF06594"/>
    </source>
</evidence>
<reference evidence="2 3" key="1">
    <citation type="submission" date="2024-05" db="EMBL/GenBank/DDBJ databases">
        <authorList>
            <person name="Park S."/>
        </authorList>
    </citation>
    <scope>NUCLEOTIDE SEQUENCE [LARGE SCALE GENOMIC DNA]</scope>
    <source>
        <strain evidence="2 3">DGU5</strain>
    </source>
</reference>
<feature type="non-terminal residue" evidence="2">
    <location>
        <position position="1"/>
    </location>
</feature>
<evidence type="ECO:0000313" key="3">
    <source>
        <dbReference type="Proteomes" id="UP001484535"/>
    </source>
</evidence>
<comment type="caution">
    <text evidence="2">The sequence shown here is derived from an EMBL/GenBank/DDBJ whole genome shotgun (WGS) entry which is preliminary data.</text>
</comment>